<accession>A0A9N8YZZ4</accession>
<dbReference type="Proteomes" id="UP000789706">
    <property type="component" value="Unassembled WGS sequence"/>
</dbReference>
<feature type="transmembrane region" description="Helical" evidence="1">
    <location>
        <begin position="201"/>
        <end position="222"/>
    </location>
</feature>
<feature type="transmembrane region" description="Helical" evidence="1">
    <location>
        <begin position="85"/>
        <end position="102"/>
    </location>
</feature>
<evidence type="ECO:0000313" key="2">
    <source>
        <dbReference type="EMBL" id="CAG8466997.1"/>
    </source>
</evidence>
<reference evidence="2" key="1">
    <citation type="submission" date="2021-06" db="EMBL/GenBank/DDBJ databases">
        <authorList>
            <person name="Kallberg Y."/>
            <person name="Tangrot J."/>
            <person name="Rosling A."/>
        </authorList>
    </citation>
    <scope>NUCLEOTIDE SEQUENCE</scope>
    <source>
        <strain evidence="2">AZ414A</strain>
    </source>
</reference>
<dbReference type="AlphaFoldDB" id="A0A9N8YZZ4"/>
<feature type="transmembrane region" description="Helical" evidence="1">
    <location>
        <begin position="234"/>
        <end position="258"/>
    </location>
</feature>
<feature type="transmembrane region" description="Helical" evidence="1">
    <location>
        <begin position="123"/>
        <end position="141"/>
    </location>
</feature>
<keyword evidence="1" id="KW-0472">Membrane</keyword>
<dbReference type="OrthoDB" id="2131431at2759"/>
<feature type="transmembrane region" description="Helical" evidence="1">
    <location>
        <begin position="46"/>
        <end position="65"/>
    </location>
</feature>
<proteinExistence type="predicted"/>
<sequence length="475" mass="54592">MLLPYVLIIAATSSCFLWYRIYHKGQSLLFPPSRDRGLLRPRPHDAFHLVAISLTILSMIRLLFLMNDAYPNNRIAEIIDDLPRQFGFCCAVLYCIGIIYSIPALESSDNLQRSSPKKRIVDIGGFCLILGPFIVNTPISYMTGYFAENDHNIEIANKLFMAHYLIWCYHMKELEQRLKKNISVQWKLETLQVAATNLSTVVAAFSIWGFIFLIVFSTFGIARKSLIQKSHSINILYFVIWNFVEPLCMQIAQFIIVYNAVKPIQTNAQLGRMSSATTHHTRHSLSSRRFNNVVEVEKQANTIVIDENNPPTKDTIVVPSSPLSSNHRNSSLEICTFKKNLELNGQSKSQDNSLYYSIRESIITHNSSINHLSGLNSQRTSSQLSGINLSLNEQSYNHFSSNSLPSYKSNRLSSFSRPMSYLHDLPRQDLLQNSVSYIEIQKNELFLQDEKNREQENETDVDYRKSWLQDKPRRF</sequence>
<evidence type="ECO:0000256" key="1">
    <source>
        <dbReference type="SAM" id="Phobius"/>
    </source>
</evidence>
<evidence type="ECO:0000313" key="3">
    <source>
        <dbReference type="Proteomes" id="UP000789706"/>
    </source>
</evidence>
<feature type="transmembrane region" description="Helical" evidence="1">
    <location>
        <begin position="6"/>
        <end position="22"/>
    </location>
</feature>
<name>A0A9N8YZZ4_9GLOM</name>
<protein>
    <submittedName>
        <fullName evidence="2">11261_t:CDS:1</fullName>
    </submittedName>
</protein>
<organism evidence="2 3">
    <name type="scientific">Diversispora eburnea</name>
    <dbReference type="NCBI Taxonomy" id="1213867"/>
    <lineage>
        <taxon>Eukaryota</taxon>
        <taxon>Fungi</taxon>
        <taxon>Fungi incertae sedis</taxon>
        <taxon>Mucoromycota</taxon>
        <taxon>Glomeromycotina</taxon>
        <taxon>Glomeromycetes</taxon>
        <taxon>Diversisporales</taxon>
        <taxon>Diversisporaceae</taxon>
        <taxon>Diversispora</taxon>
    </lineage>
</organism>
<keyword evidence="1" id="KW-1133">Transmembrane helix</keyword>
<keyword evidence="1" id="KW-0812">Transmembrane</keyword>
<comment type="caution">
    <text evidence="2">The sequence shown here is derived from an EMBL/GenBank/DDBJ whole genome shotgun (WGS) entry which is preliminary data.</text>
</comment>
<keyword evidence="3" id="KW-1185">Reference proteome</keyword>
<gene>
    <name evidence="2" type="ORF">DEBURN_LOCUS2967</name>
</gene>
<dbReference type="EMBL" id="CAJVPK010000175">
    <property type="protein sequence ID" value="CAG8466997.1"/>
    <property type="molecule type" value="Genomic_DNA"/>
</dbReference>